<name>S6C7R5_BABBO</name>
<organism evidence="1">
    <name type="scientific">Babesia bovis</name>
    <dbReference type="NCBI Taxonomy" id="5865"/>
    <lineage>
        <taxon>Eukaryota</taxon>
        <taxon>Sar</taxon>
        <taxon>Alveolata</taxon>
        <taxon>Apicomplexa</taxon>
        <taxon>Aconoidasida</taxon>
        <taxon>Piroplasmida</taxon>
        <taxon>Babesiidae</taxon>
        <taxon>Babesia</taxon>
    </lineage>
</organism>
<protein>
    <submittedName>
        <fullName evidence="1">Uncharacterized protein</fullName>
    </submittedName>
</protein>
<dbReference type="EMBL" id="AK440611">
    <property type="protein sequence ID" value="BAN64405.1"/>
    <property type="molecule type" value="mRNA"/>
</dbReference>
<accession>S6C7R5</accession>
<sequence length="70" mass="8088">MTHSSCKSYHRTYKGLSTLVTGSLWWSLKVVIKYLEQHINRDKSESFAKILMALQAIHLPYSKHILTQGL</sequence>
<proteinExistence type="evidence at transcript level"/>
<dbReference type="AlphaFoldDB" id="S6C7R5"/>
<reference evidence="1" key="1">
    <citation type="journal article" date="2014" name="BMC Genomics">
        <title>The Babesia bovis gene and promoter model: an update from full-length EST analysis.</title>
        <authorList>
            <person name="Yamagishi J."/>
            <person name="Wakaguri H."/>
            <person name="Yokoyama N."/>
            <person name="Yamashita R."/>
            <person name="Suzuki Y."/>
            <person name="Xuan X."/>
            <person name="Igarashi I."/>
        </authorList>
    </citation>
    <scope>NUCLEOTIDE SEQUENCE</scope>
    <source>
        <strain evidence="1">Texas</strain>
    </source>
</reference>
<evidence type="ECO:0000313" key="1">
    <source>
        <dbReference type="EMBL" id="BAN64405.1"/>
    </source>
</evidence>